<dbReference type="RefSeq" id="WP_316966212.1">
    <property type="nucleotide sequence ID" value="NZ_JARFPK010000013.1"/>
</dbReference>
<dbReference type="NCBIfam" id="TIGR00725">
    <property type="entry name" value="TIGR00725 family protein"/>
    <property type="match status" value="1"/>
</dbReference>
<dbReference type="InterPro" id="IPR005268">
    <property type="entry name" value="CHP00725"/>
</dbReference>
<evidence type="ECO:0000313" key="1">
    <source>
        <dbReference type="EMBL" id="MDF0590462.1"/>
    </source>
</evidence>
<comment type="caution">
    <text evidence="1">The sequence shown here is derived from an EMBL/GenBank/DDBJ whole genome shotgun (WGS) entry which is preliminary data.</text>
</comment>
<dbReference type="EMBL" id="JARFPK010000013">
    <property type="protein sequence ID" value="MDF0590462.1"/>
    <property type="molecule type" value="Genomic_DNA"/>
</dbReference>
<gene>
    <name evidence="1" type="ORF">P0O15_04640</name>
</gene>
<dbReference type="InterPro" id="IPR052341">
    <property type="entry name" value="LOG_family_nucleotidases"/>
</dbReference>
<dbReference type="PANTHER" id="PTHR43393:SF3">
    <property type="entry name" value="LYSINE DECARBOXYLASE-LIKE PROTEIN"/>
    <property type="match status" value="1"/>
</dbReference>
<dbReference type="InterPro" id="IPR041164">
    <property type="entry name" value="LDcluster4"/>
</dbReference>
<keyword evidence="2" id="KW-1185">Reference proteome</keyword>
<proteinExistence type="predicted"/>
<organism evidence="1 2">
    <name type="scientific">Candidatus Methanocrinis natronophilus</name>
    <dbReference type="NCBI Taxonomy" id="3033396"/>
    <lineage>
        <taxon>Archaea</taxon>
        <taxon>Methanobacteriati</taxon>
        <taxon>Methanobacteriota</taxon>
        <taxon>Stenosarchaea group</taxon>
        <taxon>Methanomicrobia</taxon>
        <taxon>Methanotrichales</taxon>
        <taxon>Methanotrichaceae</taxon>
        <taxon>Methanocrinis</taxon>
    </lineage>
</organism>
<dbReference type="SUPFAM" id="SSF102405">
    <property type="entry name" value="MCP/YpsA-like"/>
    <property type="match status" value="1"/>
</dbReference>
<dbReference type="Proteomes" id="UP001220010">
    <property type="component" value="Unassembled WGS sequence"/>
</dbReference>
<evidence type="ECO:0000313" key="2">
    <source>
        <dbReference type="Proteomes" id="UP001220010"/>
    </source>
</evidence>
<dbReference type="PANTHER" id="PTHR43393">
    <property type="entry name" value="CYTOKININ RIBOSIDE 5'-MONOPHOSPHATE PHOSPHORIBOHYDROLASE"/>
    <property type="match status" value="1"/>
</dbReference>
<dbReference type="Pfam" id="PF18306">
    <property type="entry name" value="LDcluster4"/>
    <property type="match status" value="1"/>
</dbReference>
<sequence>MAVVGAGDYEEKRCSLARELGRRIAQTGHVLITGGLGGVMEAASQGAKEAGGVVVGILPGEREAANPYVTVAIGTGMGHGRNAIVVRSADVVIALPGLYGTLSEIALALKMDKPVIDLGDWNVDGMIKAESLGEAMEIVEAKGKTAARRRRG</sequence>
<name>A0ABT5X6Y5_9EURY</name>
<protein>
    <submittedName>
        <fullName evidence="1">TIGR00725 family protein</fullName>
    </submittedName>
</protein>
<accession>A0ABT5X6Y5</accession>
<dbReference type="Gene3D" id="3.40.50.450">
    <property type="match status" value="1"/>
</dbReference>
<reference evidence="1 2" key="1">
    <citation type="submission" date="2023-03" db="EMBL/GenBank/DDBJ databases">
        <title>WGS of Methanotrichaceae archaeon Mx.</title>
        <authorList>
            <person name="Sorokin D.Y."/>
            <person name="Merkel A.Y."/>
        </authorList>
    </citation>
    <scope>NUCLEOTIDE SEQUENCE [LARGE SCALE GENOMIC DNA]</scope>
    <source>
        <strain evidence="1 2">Mx</strain>
    </source>
</reference>